<dbReference type="Proteomes" id="UP000179233">
    <property type="component" value="Unassembled WGS sequence"/>
</dbReference>
<dbReference type="GO" id="GO:1990904">
    <property type="term" value="C:ribonucleoprotein complex"/>
    <property type="evidence" value="ECO:0007669"/>
    <property type="project" value="UniProtKB-KW"/>
</dbReference>
<comment type="subunit">
    <text evidence="5">Part of the 30S ribosomal subunit. Contacts proteins S5 and S12.</text>
</comment>
<evidence type="ECO:0000313" key="7">
    <source>
        <dbReference type="EMBL" id="OGY18838.1"/>
    </source>
</evidence>
<keyword evidence="5" id="KW-0694">RNA-binding</keyword>
<dbReference type="Pfam" id="PF00410">
    <property type="entry name" value="Ribosomal_S8"/>
    <property type="match status" value="1"/>
</dbReference>
<dbReference type="InterPro" id="IPR035987">
    <property type="entry name" value="Ribosomal_uS8_sf"/>
</dbReference>
<keyword evidence="2 5" id="KW-0689">Ribosomal protein</keyword>
<dbReference type="InterPro" id="IPR000630">
    <property type="entry name" value="Ribosomal_uS8"/>
</dbReference>
<dbReference type="PANTHER" id="PTHR11758">
    <property type="entry name" value="40S RIBOSOMAL PROTEIN S15A"/>
    <property type="match status" value="1"/>
</dbReference>
<dbReference type="GO" id="GO:0019843">
    <property type="term" value="F:rRNA binding"/>
    <property type="evidence" value="ECO:0007669"/>
    <property type="project" value="UniProtKB-UniRule"/>
</dbReference>
<comment type="similarity">
    <text evidence="1 5 6">Belongs to the universal ribosomal protein uS8 family.</text>
</comment>
<dbReference type="PROSITE" id="PS00053">
    <property type="entry name" value="RIBOSOMAL_S8"/>
    <property type="match status" value="1"/>
</dbReference>
<proteinExistence type="inferred from homology"/>
<evidence type="ECO:0000256" key="1">
    <source>
        <dbReference type="ARBA" id="ARBA00006471"/>
    </source>
</evidence>
<evidence type="ECO:0000256" key="4">
    <source>
        <dbReference type="ARBA" id="ARBA00035258"/>
    </source>
</evidence>
<keyword evidence="3 5" id="KW-0687">Ribonucleoprotein</keyword>
<dbReference type="Gene3D" id="3.30.1370.30">
    <property type="match status" value="1"/>
</dbReference>
<dbReference type="GO" id="GO:0005840">
    <property type="term" value="C:ribosome"/>
    <property type="evidence" value="ECO:0007669"/>
    <property type="project" value="UniProtKB-KW"/>
</dbReference>
<dbReference type="FunFam" id="3.30.1490.10:FF:000001">
    <property type="entry name" value="30S ribosomal protein S8"/>
    <property type="match status" value="1"/>
</dbReference>
<keyword evidence="5" id="KW-0699">rRNA-binding</keyword>
<dbReference type="AlphaFoldDB" id="A0A1G1VTW2"/>
<dbReference type="InterPro" id="IPR047863">
    <property type="entry name" value="Ribosomal_uS8_CS"/>
</dbReference>
<dbReference type="EMBL" id="MHCJ01000003">
    <property type="protein sequence ID" value="OGY18838.1"/>
    <property type="molecule type" value="Genomic_DNA"/>
</dbReference>
<evidence type="ECO:0000256" key="2">
    <source>
        <dbReference type="ARBA" id="ARBA00022980"/>
    </source>
</evidence>
<dbReference type="GO" id="GO:0006412">
    <property type="term" value="P:translation"/>
    <property type="evidence" value="ECO:0007669"/>
    <property type="project" value="UniProtKB-UniRule"/>
</dbReference>
<protein>
    <recommendedName>
        <fullName evidence="4 5">Small ribosomal subunit protein uS8</fullName>
    </recommendedName>
</protein>
<evidence type="ECO:0000256" key="6">
    <source>
        <dbReference type="RuleBase" id="RU003660"/>
    </source>
</evidence>
<evidence type="ECO:0000256" key="5">
    <source>
        <dbReference type="HAMAP-Rule" id="MF_01302"/>
    </source>
</evidence>
<accession>A0A1G1VTW2</accession>
<dbReference type="GO" id="GO:0003735">
    <property type="term" value="F:structural constituent of ribosome"/>
    <property type="evidence" value="ECO:0007669"/>
    <property type="project" value="InterPro"/>
</dbReference>
<dbReference type="SUPFAM" id="SSF56047">
    <property type="entry name" value="Ribosomal protein S8"/>
    <property type="match status" value="1"/>
</dbReference>
<name>A0A1G1VTW2_9BACT</name>
<dbReference type="GO" id="GO:0005737">
    <property type="term" value="C:cytoplasm"/>
    <property type="evidence" value="ECO:0007669"/>
    <property type="project" value="UniProtKB-ARBA"/>
</dbReference>
<comment type="caution">
    <text evidence="7">The sequence shown here is derived from an EMBL/GenBank/DDBJ whole genome shotgun (WGS) entry which is preliminary data.</text>
</comment>
<evidence type="ECO:0000313" key="8">
    <source>
        <dbReference type="Proteomes" id="UP000179233"/>
    </source>
</evidence>
<dbReference type="HAMAP" id="MF_01302_B">
    <property type="entry name" value="Ribosomal_uS8_B"/>
    <property type="match status" value="1"/>
</dbReference>
<dbReference type="NCBIfam" id="NF001109">
    <property type="entry name" value="PRK00136.1"/>
    <property type="match status" value="1"/>
</dbReference>
<evidence type="ECO:0000256" key="3">
    <source>
        <dbReference type="ARBA" id="ARBA00023274"/>
    </source>
</evidence>
<organism evidence="7 8">
    <name type="scientific">Candidatus Chisholmbacteria bacterium RIFCSPHIGHO2_01_FULL_52_32</name>
    <dbReference type="NCBI Taxonomy" id="1797591"/>
    <lineage>
        <taxon>Bacteria</taxon>
        <taxon>Candidatus Chisholmiibacteriota</taxon>
    </lineage>
</organism>
<sequence>MIDTIGDFATRIRNAYLAKHQKVEIPHSRIGETLGKILEKEAYVGHLGVENRKPRKMIVLNLLYTNGQAAIDRIEYVSTPGRKIYVKAKNIPKTLGGYGITIISTSRGIMTDKDARSKKLGGEMLLRVW</sequence>
<dbReference type="Gene3D" id="3.30.1490.10">
    <property type="match status" value="1"/>
</dbReference>
<gene>
    <name evidence="5" type="primary">rpsH</name>
    <name evidence="7" type="ORF">A2786_05100</name>
</gene>
<reference evidence="7 8" key="1">
    <citation type="journal article" date="2016" name="Nat. Commun.">
        <title>Thousands of microbial genomes shed light on interconnected biogeochemical processes in an aquifer system.</title>
        <authorList>
            <person name="Anantharaman K."/>
            <person name="Brown C.T."/>
            <person name="Hug L.A."/>
            <person name="Sharon I."/>
            <person name="Castelle C.J."/>
            <person name="Probst A.J."/>
            <person name="Thomas B.C."/>
            <person name="Singh A."/>
            <person name="Wilkins M.J."/>
            <person name="Karaoz U."/>
            <person name="Brodie E.L."/>
            <person name="Williams K.H."/>
            <person name="Hubbard S.S."/>
            <person name="Banfield J.F."/>
        </authorList>
    </citation>
    <scope>NUCLEOTIDE SEQUENCE [LARGE SCALE GENOMIC DNA]</scope>
</reference>
<comment type="function">
    <text evidence="5">One of the primary rRNA binding proteins, it binds directly to 16S rRNA central domain where it helps coordinate assembly of the platform of the 30S subunit.</text>
</comment>